<dbReference type="CDD" id="cd02393">
    <property type="entry name" value="KH-I_PNPase"/>
    <property type="match status" value="1"/>
</dbReference>
<sequence>MSNKQIFQTTWGGRPLTIEVGQMAKQANGAVLVRYGDTAVLSVAVASKKTSGMDFFPLTVHYIEKMYAVGKVPGGFLKREGRPSDHATLTSRLIDRPIRPLFPDGVRNEIQITNTVLSVDQDCSPEMAAMLGSSFALTLSDIPFLGPIAGVQVGRIDGEFILNPTPSQMEKSDLDLSVAGTAEAINMVESSAKELDESTMLEALLFGHQAIQELCQFQIEVQAVIGKEKFEFDIRQKDAAILSEVQEQYQSRMVQAIQVPEKQAREEAVNQLKEEAMEYFEEKLADNEEIELLLADASSAMNDLEKKEVRRLITHEQVRPDGRKIDEIRPLESEVGLLNRTHGSGLFTRGQTQALSVLTLAPLSEHQVIDGLGLEEEKRFMHHYNFPNFSVGETGRVGSPGRREIGHGALGERALAQVLPSEADFPYTIRLVAEVLESNGSSSQASICAGTLALMDGGVPIKAPVAGIAMGLIMDEEDHDKYTVLTDIQGLEDHLGDMDFKVAGTSQGITALQMDIKIQGITAEILEKALSQAKRARLEILENILATIDKPRPELSPYAPKIEMIQINPDKIKVVIGKGGETINSIIDQTGVKIDITEEGLVSVASSDLSMIKKAIEMIEQLVEEVEVGKTYEGTILRIENYGAFVEVLPGKSGLLHISQIDHRRIDRVEDIFDIGDKVTVKVMGIDDKGRIDLSRKALMAKPE</sequence>
<protein>
    <recommendedName>
        <fullName evidence="8">Polyribonucleotide nucleotidyltransferase</fullName>
        <ecNumber evidence="8">2.7.7.8</ecNumber>
    </recommendedName>
    <alternativeName>
        <fullName evidence="8">Polynucleotide phosphorylase</fullName>
        <shortName evidence="8">PNPase</shortName>
    </alternativeName>
</protein>
<evidence type="ECO:0000313" key="12">
    <source>
        <dbReference type="Proteomes" id="UP001229251"/>
    </source>
</evidence>
<comment type="catalytic activity">
    <reaction evidence="8">
        <text>RNA(n+1) + phosphate = RNA(n) + a ribonucleoside 5'-diphosphate</text>
        <dbReference type="Rhea" id="RHEA:22096"/>
        <dbReference type="Rhea" id="RHEA-COMP:14527"/>
        <dbReference type="Rhea" id="RHEA-COMP:17342"/>
        <dbReference type="ChEBI" id="CHEBI:43474"/>
        <dbReference type="ChEBI" id="CHEBI:57930"/>
        <dbReference type="ChEBI" id="CHEBI:140395"/>
        <dbReference type="EC" id="2.7.7.8"/>
    </reaction>
</comment>
<dbReference type="SUPFAM" id="SSF50249">
    <property type="entry name" value="Nucleic acid-binding proteins"/>
    <property type="match status" value="1"/>
</dbReference>
<keyword evidence="4 8" id="KW-0548">Nucleotidyltransferase</keyword>
<dbReference type="Pfam" id="PF03725">
    <property type="entry name" value="RNase_PH_C"/>
    <property type="match status" value="2"/>
</dbReference>
<dbReference type="NCBIfam" id="NF008805">
    <property type="entry name" value="PRK11824.1"/>
    <property type="match status" value="1"/>
</dbReference>
<evidence type="ECO:0000256" key="6">
    <source>
        <dbReference type="ARBA" id="ARBA00022842"/>
    </source>
</evidence>
<keyword evidence="2 8" id="KW-0963">Cytoplasm</keyword>
<evidence type="ECO:0000256" key="8">
    <source>
        <dbReference type="HAMAP-Rule" id="MF_01595"/>
    </source>
</evidence>
<evidence type="ECO:0000256" key="3">
    <source>
        <dbReference type="ARBA" id="ARBA00022679"/>
    </source>
</evidence>
<dbReference type="GO" id="GO:0000287">
    <property type="term" value="F:magnesium ion binding"/>
    <property type="evidence" value="ECO:0007669"/>
    <property type="project" value="UniProtKB-UniRule"/>
</dbReference>
<dbReference type="HAMAP" id="MF_01595">
    <property type="entry name" value="PNPase"/>
    <property type="match status" value="1"/>
</dbReference>
<dbReference type="Gene3D" id="3.30.230.70">
    <property type="entry name" value="GHMP Kinase, N-terminal domain"/>
    <property type="match status" value="2"/>
</dbReference>
<dbReference type="SUPFAM" id="SSF54211">
    <property type="entry name" value="Ribosomal protein S5 domain 2-like"/>
    <property type="match status" value="2"/>
</dbReference>
<name>A0AAJ1Q545_9LACT</name>
<gene>
    <name evidence="8 11" type="primary">pnp</name>
    <name evidence="11" type="ORF">QP433_01690</name>
</gene>
<dbReference type="GO" id="GO:0000175">
    <property type="term" value="F:3'-5'-RNA exonuclease activity"/>
    <property type="evidence" value="ECO:0007669"/>
    <property type="project" value="TreeGrafter"/>
</dbReference>
<keyword evidence="9" id="KW-0175">Coiled coil</keyword>
<comment type="subcellular location">
    <subcellularLocation>
        <location evidence="8">Cytoplasm</location>
    </subcellularLocation>
</comment>
<dbReference type="InterPro" id="IPR036345">
    <property type="entry name" value="ExoRNase_PH_dom2_sf"/>
</dbReference>
<dbReference type="InterPro" id="IPR036456">
    <property type="entry name" value="PNPase_PH_RNA-bd_sf"/>
</dbReference>
<dbReference type="InterPro" id="IPR003029">
    <property type="entry name" value="S1_domain"/>
</dbReference>
<keyword evidence="7 8" id="KW-0694">RNA-binding</keyword>
<feature type="binding site" evidence="8">
    <location>
        <position position="499"/>
    </location>
    <ligand>
        <name>Mg(2+)</name>
        <dbReference type="ChEBI" id="CHEBI:18420"/>
    </ligand>
</feature>
<dbReference type="Pfam" id="PF01138">
    <property type="entry name" value="RNase_PH"/>
    <property type="match status" value="2"/>
</dbReference>
<evidence type="ECO:0000256" key="4">
    <source>
        <dbReference type="ARBA" id="ARBA00022695"/>
    </source>
</evidence>
<dbReference type="InterPro" id="IPR012340">
    <property type="entry name" value="NA-bd_OB-fold"/>
</dbReference>
<keyword evidence="3 8" id="KW-0808">Transferase</keyword>
<dbReference type="FunFam" id="3.30.1370.10:FF:000001">
    <property type="entry name" value="Polyribonucleotide nucleotidyltransferase"/>
    <property type="match status" value="1"/>
</dbReference>
<accession>A0AAJ1Q545</accession>
<evidence type="ECO:0000256" key="9">
    <source>
        <dbReference type="SAM" id="Coils"/>
    </source>
</evidence>
<dbReference type="GO" id="GO:0006396">
    <property type="term" value="P:RNA processing"/>
    <property type="evidence" value="ECO:0007669"/>
    <property type="project" value="InterPro"/>
</dbReference>
<dbReference type="AlphaFoldDB" id="A0AAJ1Q545"/>
<dbReference type="CDD" id="cd11363">
    <property type="entry name" value="RNase_PH_PNPase_1"/>
    <property type="match status" value="1"/>
</dbReference>
<evidence type="ECO:0000259" key="10">
    <source>
        <dbReference type="PROSITE" id="PS50126"/>
    </source>
</evidence>
<dbReference type="InterPro" id="IPR004087">
    <property type="entry name" value="KH_dom"/>
</dbReference>
<feature type="binding site" evidence="8">
    <location>
        <position position="493"/>
    </location>
    <ligand>
        <name>Mg(2+)</name>
        <dbReference type="ChEBI" id="CHEBI:18420"/>
    </ligand>
</feature>
<dbReference type="EC" id="2.7.7.8" evidence="8"/>
<dbReference type="SUPFAM" id="SSF46915">
    <property type="entry name" value="Polynucleotide phosphorylase/guanosine pentaphosphate synthase (PNPase/GPSI), domain 3"/>
    <property type="match status" value="1"/>
</dbReference>
<dbReference type="InterPro" id="IPR020568">
    <property type="entry name" value="Ribosomal_Su5_D2-typ_SF"/>
</dbReference>
<organism evidence="11 12">
    <name type="scientific">Facklamia hominis</name>
    <dbReference type="NCBI Taxonomy" id="178214"/>
    <lineage>
        <taxon>Bacteria</taxon>
        <taxon>Bacillati</taxon>
        <taxon>Bacillota</taxon>
        <taxon>Bacilli</taxon>
        <taxon>Lactobacillales</taxon>
        <taxon>Aerococcaceae</taxon>
        <taxon>Facklamia</taxon>
    </lineage>
</organism>
<evidence type="ECO:0000313" key="11">
    <source>
        <dbReference type="EMBL" id="MDK7186688.1"/>
    </source>
</evidence>
<comment type="cofactor">
    <cofactor evidence="8">
        <name>Mg(2+)</name>
        <dbReference type="ChEBI" id="CHEBI:18420"/>
    </cofactor>
</comment>
<dbReference type="PROSITE" id="PS50126">
    <property type="entry name" value="S1"/>
    <property type="match status" value="1"/>
</dbReference>
<keyword evidence="6 8" id="KW-0460">Magnesium</keyword>
<feature type="domain" description="S1 motif" evidence="10">
    <location>
        <begin position="629"/>
        <end position="697"/>
    </location>
</feature>
<dbReference type="GO" id="GO:0006402">
    <property type="term" value="P:mRNA catabolic process"/>
    <property type="evidence" value="ECO:0007669"/>
    <property type="project" value="UniProtKB-UniRule"/>
</dbReference>
<dbReference type="Pfam" id="PF00575">
    <property type="entry name" value="S1"/>
    <property type="match status" value="1"/>
</dbReference>
<dbReference type="GO" id="GO:0004654">
    <property type="term" value="F:polyribonucleotide nucleotidyltransferase activity"/>
    <property type="evidence" value="ECO:0007669"/>
    <property type="project" value="UniProtKB-UniRule"/>
</dbReference>
<dbReference type="FunFam" id="3.30.230.70:FF:000002">
    <property type="entry name" value="Polyribonucleotide nucleotidyltransferase"/>
    <property type="match status" value="1"/>
</dbReference>
<dbReference type="CDD" id="cd04472">
    <property type="entry name" value="S1_PNPase"/>
    <property type="match status" value="1"/>
</dbReference>
<dbReference type="SUPFAM" id="SSF55666">
    <property type="entry name" value="Ribonuclease PH domain 2-like"/>
    <property type="match status" value="2"/>
</dbReference>
<dbReference type="Pfam" id="PF03726">
    <property type="entry name" value="PNPase"/>
    <property type="match status" value="1"/>
</dbReference>
<dbReference type="InterPro" id="IPR012162">
    <property type="entry name" value="PNPase"/>
</dbReference>
<evidence type="ECO:0000256" key="7">
    <source>
        <dbReference type="ARBA" id="ARBA00022884"/>
    </source>
</evidence>
<dbReference type="Pfam" id="PF00013">
    <property type="entry name" value="KH_1"/>
    <property type="match status" value="1"/>
</dbReference>
<dbReference type="InterPro" id="IPR036612">
    <property type="entry name" value="KH_dom_type_1_sf"/>
</dbReference>
<evidence type="ECO:0000256" key="2">
    <source>
        <dbReference type="ARBA" id="ARBA00022490"/>
    </source>
</evidence>
<dbReference type="InterPro" id="IPR027408">
    <property type="entry name" value="PNPase/RNase_PH_dom_sf"/>
</dbReference>
<keyword evidence="5 8" id="KW-0479">Metal-binding</keyword>
<dbReference type="GO" id="GO:0003723">
    <property type="term" value="F:RNA binding"/>
    <property type="evidence" value="ECO:0007669"/>
    <property type="project" value="UniProtKB-UniRule"/>
</dbReference>
<dbReference type="InterPro" id="IPR001247">
    <property type="entry name" value="ExoRNase_PH_dom1"/>
</dbReference>
<dbReference type="CDD" id="cd11364">
    <property type="entry name" value="RNase_PH_PNPase_2"/>
    <property type="match status" value="1"/>
</dbReference>
<comment type="caution">
    <text evidence="11">The sequence shown here is derived from an EMBL/GenBank/DDBJ whole genome shotgun (WGS) entry which is preliminary data.</text>
</comment>
<dbReference type="FunFam" id="2.40.50.140:FF:000189">
    <property type="entry name" value="Polyribonucleotide nucleotidyltransferase, putative"/>
    <property type="match status" value="1"/>
</dbReference>
<dbReference type="SMART" id="SM00316">
    <property type="entry name" value="S1"/>
    <property type="match status" value="1"/>
</dbReference>
<dbReference type="PANTHER" id="PTHR11252:SF0">
    <property type="entry name" value="POLYRIBONUCLEOTIDE NUCLEOTIDYLTRANSFERASE 1, MITOCHONDRIAL"/>
    <property type="match status" value="1"/>
</dbReference>
<evidence type="ECO:0000256" key="1">
    <source>
        <dbReference type="ARBA" id="ARBA00007404"/>
    </source>
</evidence>
<evidence type="ECO:0000256" key="5">
    <source>
        <dbReference type="ARBA" id="ARBA00022723"/>
    </source>
</evidence>
<dbReference type="PANTHER" id="PTHR11252">
    <property type="entry name" value="POLYRIBONUCLEOTIDE NUCLEOTIDYLTRANSFERASE"/>
    <property type="match status" value="1"/>
</dbReference>
<comment type="similarity">
    <text evidence="1 8">Belongs to the polyribonucleotide nucleotidyltransferase family.</text>
</comment>
<dbReference type="InterPro" id="IPR004088">
    <property type="entry name" value="KH_dom_type_1"/>
</dbReference>
<dbReference type="PIRSF" id="PIRSF005499">
    <property type="entry name" value="PNPase"/>
    <property type="match status" value="1"/>
</dbReference>
<dbReference type="EMBL" id="JASOOE010000003">
    <property type="protein sequence ID" value="MDK7186688.1"/>
    <property type="molecule type" value="Genomic_DNA"/>
</dbReference>
<reference evidence="11" key="1">
    <citation type="submission" date="2023-05" db="EMBL/GenBank/DDBJ databases">
        <title>Cataloging the Phylogenetic Diversity of Human Bladder Bacteria.</title>
        <authorList>
            <person name="Du J."/>
        </authorList>
    </citation>
    <scope>NUCLEOTIDE SEQUENCE</scope>
    <source>
        <strain evidence="11">UMB1231</strain>
    </source>
</reference>
<dbReference type="NCBIfam" id="TIGR03591">
    <property type="entry name" value="polynuc_phos"/>
    <property type="match status" value="1"/>
</dbReference>
<feature type="coiled-coil region" evidence="9">
    <location>
        <begin position="262"/>
        <end position="307"/>
    </location>
</feature>
<dbReference type="InterPro" id="IPR015847">
    <property type="entry name" value="ExoRNase_PH_dom2"/>
</dbReference>
<dbReference type="SMART" id="SM00322">
    <property type="entry name" value="KH"/>
    <property type="match status" value="1"/>
</dbReference>
<dbReference type="Gene3D" id="2.40.50.140">
    <property type="entry name" value="Nucleic acid-binding proteins"/>
    <property type="match status" value="1"/>
</dbReference>
<dbReference type="RefSeq" id="WP_016647672.1">
    <property type="nucleotide sequence ID" value="NZ_JASOOE010000003.1"/>
</dbReference>
<dbReference type="Proteomes" id="UP001229251">
    <property type="component" value="Unassembled WGS sequence"/>
</dbReference>
<dbReference type="InterPro" id="IPR015848">
    <property type="entry name" value="PNPase_PH_RNA-bd_bac/org-type"/>
</dbReference>
<dbReference type="FunFam" id="3.30.230.70:FF:000001">
    <property type="entry name" value="Polyribonucleotide nucleotidyltransferase"/>
    <property type="match status" value="1"/>
</dbReference>
<comment type="function">
    <text evidence="8">Involved in mRNA degradation. Catalyzes the phosphorolysis of single-stranded polyribonucleotides processively in the 3'- to 5'-direction.</text>
</comment>
<proteinExistence type="inferred from homology"/>
<dbReference type="PROSITE" id="PS50084">
    <property type="entry name" value="KH_TYPE_1"/>
    <property type="match status" value="1"/>
</dbReference>
<dbReference type="GO" id="GO:0005829">
    <property type="term" value="C:cytosol"/>
    <property type="evidence" value="ECO:0007669"/>
    <property type="project" value="TreeGrafter"/>
</dbReference>
<dbReference type="SUPFAM" id="SSF54791">
    <property type="entry name" value="Eukaryotic type KH-domain (KH-domain type I)"/>
    <property type="match status" value="1"/>
</dbReference>
<dbReference type="Gene3D" id="3.30.1370.10">
    <property type="entry name" value="K Homology domain, type 1"/>
    <property type="match status" value="1"/>
</dbReference>